<evidence type="ECO:0000256" key="2">
    <source>
        <dbReference type="SAM" id="MobiDB-lite"/>
    </source>
</evidence>
<feature type="region of interest" description="Disordered" evidence="2">
    <location>
        <begin position="146"/>
        <end position="173"/>
    </location>
</feature>
<gene>
    <name evidence="3" type="ORF">FBUS_07502</name>
</gene>
<keyword evidence="4" id="KW-1185">Reference proteome</keyword>
<dbReference type="OrthoDB" id="6413631at2759"/>
<dbReference type="Proteomes" id="UP000728185">
    <property type="component" value="Unassembled WGS sequence"/>
</dbReference>
<protein>
    <submittedName>
        <fullName evidence="3">Putative vmac</fullName>
    </submittedName>
</protein>
<dbReference type="AlphaFoldDB" id="A0A8E0VGI3"/>
<organism evidence="3 4">
    <name type="scientific">Fasciolopsis buskii</name>
    <dbReference type="NCBI Taxonomy" id="27845"/>
    <lineage>
        <taxon>Eukaryota</taxon>
        <taxon>Metazoa</taxon>
        <taxon>Spiralia</taxon>
        <taxon>Lophotrochozoa</taxon>
        <taxon>Platyhelminthes</taxon>
        <taxon>Trematoda</taxon>
        <taxon>Digenea</taxon>
        <taxon>Plagiorchiida</taxon>
        <taxon>Echinostomata</taxon>
        <taxon>Echinostomatoidea</taxon>
        <taxon>Fasciolidae</taxon>
        <taxon>Fasciolopsis</taxon>
    </lineage>
</organism>
<feature type="coiled-coil region" evidence="1">
    <location>
        <begin position="35"/>
        <end position="69"/>
    </location>
</feature>
<accession>A0A8E0VGI3</accession>
<evidence type="ECO:0000313" key="4">
    <source>
        <dbReference type="Proteomes" id="UP000728185"/>
    </source>
</evidence>
<proteinExistence type="predicted"/>
<keyword evidence="1" id="KW-0175">Coiled coil</keyword>
<comment type="caution">
    <text evidence="3">The sequence shown here is derived from an EMBL/GenBank/DDBJ whole genome shotgun (WGS) entry which is preliminary data.</text>
</comment>
<evidence type="ECO:0000256" key="1">
    <source>
        <dbReference type="SAM" id="Coils"/>
    </source>
</evidence>
<reference evidence="3" key="1">
    <citation type="submission" date="2019-05" db="EMBL/GenBank/DDBJ databases">
        <title>Annotation for the trematode Fasciolopsis buski.</title>
        <authorList>
            <person name="Choi Y.-J."/>
        </authorList>
    </citation>
    <scope>NUCLEOTIDE SEQUENCE</scope>
    <source>
        <strain evidence="3">HT</strain>
        <tissue evidence="3">Whole worm</tissue>
    </source>
</reference>
<dbReference type="EMBL" id="LUCM01011025">
    <property type="protein sequence ID" value="KAA0184586.1"/>
    <property type="molecule type" value="Genomic_DNA"/>
</dbReference>
<evidence type="ECO:0000313" key="3">
    <source>
        <dbReference type="EMBL" id="KAA0184586.1"/>
    </source>
</evidence>
<name>A0A8E0VGI3_9TREM</name>
<sequence length="173" mass="19903">MFDWDPVRDRNTRKCVESKSVNPSAETQERRELELKDLNNLIYQQNLKLQRLESDMSKRDSELIALRKRARMLDEILRYKATLGKLTITMEQAEQFARLTVGARNYNHIGDPCDSLNTEPAPLMIRDVSFTDEEHPHVNGIAAIEGTNKYEDVPPDTHSGPKLIQLSQRDLSP</sequence>